<evidence type="ECO:0000313" key="7">
    <source>
        <dbReference type="Ensembl" id="ENSPNAP00000014100.2"/>
    </source>
</evidence>
<dbReference type="OrthoDB" id="10297514at2759"/>
<evidence type="ECO:0000256" key="1">
    <source>
        <dbReference type="ARBA" id="ARBA00004370"/>
    </source>
</evidence>
<comment type="subcellular location">
    <subcellularLocation>
        <location evidence="1">Membrane</location>
    </subcellularLocation>
</comment>
<dbReference type="PROSITE" id="PS50262">
    <property type="entry name" value="G_PROTEIN_RECEP_F1_2"/>
    <property type="match status" value="1"/>
</dbReference>
<dbReference type="Gene3D" id="1.20.1070.10">
    <property type="entry name" value="Rhodopsin 7-helix transmembrane proteins"/>
    <property type="match status" value="1"/>
</dbReference>
<feature type="transmembrane region" description="Helical" evidence="5">
    <location>
        <begin position="129"/>
        <end position="152"/>
    </location>
</feature>
<organism evidence="7 8">
    <name type="scientific">Pygocentrus nattereri</name>
    <name type="common">Red-bellied piranha</name>
    <dbReference type="NCBI Taxonomy" id="42514"/>
    <lineage>
        <taxon>Eukaryota</taxon>
        <taxon>Metazoa</taxon>
        <taxon>Chordata</taxon>
        <taxon>Craniata</taxon>
        <taxon>Vertebrata</taxon>
        <taxon>Euteleostomi</taxon>
        <taxon>Actinopterygii</taxon>
        <taxon>Neopterygii</taxon>
        <taxon>Teleostei</taxon>
        <taxon>Ostariophysi</taxon>
        <taxon>Characiformes</taxon>
        <taxon>Characoidei</taxon>
        <taxon>Pygocentrus</taxon>
    </lineage>
</organism>
<keyword evidence="4 5" id="KW-0472">Membrane</keyword>
<dbReference type="InterPro" id="IPR017452">
    <property type="entry name" value="GPCR_Rhodpsn_7TM"/>
</dbReference>
<protein>
    <recommendedName>
        <fullName evidence="6">G-protein coupled receptors family 1 profile domain-containing protein</fullName>
    </recommendedName>
</protein>
<proteinExistence type="predicted"/>
<dbReference type="GeneID" id="108435667"/>
<evidence type="ECO:0000313" key="8">
    <source>
        <dbReference type="Proteomes" id="UP001501920"/>
    </source>
</evidence>
<sequence>MNSSQNLFDEEAFMRNLVAVGLGVIITYINGIFVIAFFKNPVFYTNTRYILYVHLVINDIIMLFLSVTLHVLVYTVPLLNVTVCSFLLLFAAITAENTPLNLAGMALERYIAICKPLHHPQLCSVKRTYILICLMWLVSSIPALTDIIIVLVNEPISIFSNSIICYSKSLFGTNQHLLRVICVETMFLSCVWMTLIFTYFRVLQAAKAATSDQVSARKARNTILLHGLQLLLCMLSYVTPLINYFFLALFPKYRSIILFSTYLLANVIPRLLSPLIYGFRDQKMFRFVRMYLTCSLFFTKIEPSEVQS</sequence>
<dbReference type="Ensembl" id="ENSPNAT00000021907.2">
    <property type="protein sequence ID" value="ENSPNAP00000014100.2"/>
    <property type="gene ID" value="ENSPNAG00000020018.2"/>
</dbReference>
<dbReference type="InterPro" id="IPR052921">
    <property type="entry name" value="GPCR1_Superfamily_Member"/>
</dbReference>
<dbReference type="Pfam" id="PF00001">
    <property type="entry name" value="7tm_1"/>
    <property type="match status" value="1"/>
</dbReference>
<keyword evidence="8" id="KW-1185">Reference proteome</keyword>
<feature type="transmembrane region" description="Helical" evidence="5">
    <location>
        <begin position="223"/>
        <end position="250"/>
    </location>
</feature>
<evidence type="ECO:0000256" key="4">
    <source>
        <dbReference type="ARBA" id="ARBA00023136"/>
    </source>
</evidence>
<dbReference type="CDD" id="cd00637">
    <property type="entry name" value="7tm_classA_rhodopsin-like"/>
    <property type="match status" value="1"/>
</dbReference>
<keyword evidence="3 5" id="KW-1133">Transmembrane helix</keyword>
<dbReference type="GO" id="GO:0016020">
    <property type="term" value="C:membrane"/>
    <property type="evidence" value="ECO:0007669"/>
    <property type="project" value="UniProtKB-SubCell"/>
</dbReference>
<feature type="transmembrane region" description="Helical" evidence="5">
    <location>
        <begin position="256"/>
        <end position="279"/>
    </location>
</feature>
<dbReference type="AlphaFoldDB" id="A0A3B4CRV5"/>
<dbReference type="GeneTree" id="ENSGT00940000161337"/>
<feature type="domain" description="G-protein coupled receptors family 1 profile" evidence="6">
    <location>
        <begin position="29"/>
        <end position="277"/>
    </location>
</feature>
<dbReference type="PANTHER" id="PTHR26451">
    <property type="entry name" value="G_PROTEIN_RECEP_F1_2 DOMAIN-CONTAINING PROTEIN"/>
    <property type="match status" value="1"/>
</dbReference>
<dbReference type="GO" id="GO:0004984">
    <property type="term" value="F:olfactory receptor activity"/>
    <property type="evidence" value="ECO:0007669"/>
    <property type="project" value="TreeGrafter"/>
</dbReference>
<dbReference type="PRINTS" id="PR00237">
    <property type="entry name" value="GPCRRHODOPSN"/>
</dbReference>
<dbReference type="FunFam" id="1.20.1070.10:FF:000096">
    <property type="entry name" value="Odorant receptor 131-2"/>
    <property type="match status" value="1"/>
</dbReference>
<dbReference type="GO" id="GO:0004930">
    <property type="term" value="F:G protein-coupled receptor activity"/>
    <property type="evidence" value="ECO:0007669"/>
    <property type="project" value="InterPro"/>
</dbReference>
<evidence type="ECO:0000256" key="5">
    <source>
        <dbReference type="SAM" id="Phobius"/>
    </source>
</evidence>
<dbReference type="RefSeq" id="XP_017567154.2">
    <property type="nucleotide sequence ID" value="XM_017711665.2"/>
</dbReference>
<keyword evidence="2 5" id="KW-0812">Transmembrane</keyword>
<feature type="transmembrane region" description="Helical" evidence="5">
    <location>
        <begin position="78"/>
        <end position="95"/>
    </location>
</feature>
<reference evidence="7 8" key="1">
    <citation type="submission" date="2020-10" db="EMBL/GenBank/DDBJ databases">
        <title>Pygocentrus nattereri (red-bellied piranha) genome, fPygNat1, primary haplotype.</title>
        <authorList>
            <person name="Myers G."/>
            <person name="Meyer A."/>
            <person name="Karagic N."/>
            <person name="Pippel M."/>
            <person name="Winkler S."/>
            <person name="Tracey A."/>
            <person name="Wood J."/>
            <person name="Formenti G."/>
            <person name="Howe K."/>
            <person name="Fedrigo O."/>
            <person name="Jarvis E.D."/>
        </authorList>
    </citation>
    <scope>NUCLEOTIDE SEQUENCE [LARGE SCALE GENOMIC DNA]</scope>
</reference>
<reference evidence="7" key="3">
    <citation type="submission" date="2025-09" db="UniProtKB">
        <authorList>
            <consortium name="Ensembl"/>
        </authorList>
    </citation>
    <scope>IDENTIFICATION</scope>
</reference>
<dbReference type="GO" id="GO:0005549">
    <property type="term" value="F:odorant binding"/>
    <property type="evidence" value="ECO:0007669"/>
    <property type="project" value="TreeGrafter"/>
</dbReference>
<dbReference type="Proteomes" id="UP001501920">
    <property type="component" value="Chromosome 26"/>
</dbReference>
<dbReference type="SUPFAM" id="SSF81321">
    <property type="entry name" value="Family A G protein-coupled receptor-like"/>
    <property type="match status" value="1"/>
</dbReference>
<dbReference type="InterPro" id="IPR000276">
    <property type="entry name" value="GPCR_Rhodpsn"/>
</dbReference>
<dbReference type="PANTHER" id="PTHR26451:SF998">
    <property type="entry name" value="ODORANT RECEPTOR-RELATED"/>
    <property type="match status" value="1"/>
</dbReference>
<name>A0A3B4CRV5_PYGNA</name>
<dbReference type="OMA" id="FFINSAP"/>
<accession>A0A3B4CRV5</accession>
<reference evidence="7" key="2">
    <citation type="submission" date="2025-08" db="UniProtKB">
        <authorList>
            <consortium name="Ensembl"/>
        </authorList>
    </citation>
    <scope>IDENTIFICATION</scope>
</reference>
<feature type="transmembrane region" description="Helical" evidence="5">
    <location>
        <begin position="12"/>
        <end position="38"/>
    </location>
</feature>
<feature type="transmembrane region" description="Helical" evidence="5">
    <location>
        <begin position="177"/>
        <end position="202"/>
    </location>
</feature>
<evidence type="ECO:0000259" key="6">
    <source>
        <dbReference type="PROSITE" id="PS50262"/>
    </source>
</evidence>
<evidence type="ECO:0000256" key="3">
    <source>
        <dbReference type="ARBA" id="ARBA00022989"/>
    </source>
</evidence>
<feature type="transmembrane region" description="Helical" evidence="5">
    <location>
        <begin position="50"/>
        <end position="72"/>
    </location>
</feature>
<evidence type="ECO:0000256" key="2">
    <source>
        <dbReference type="ARBA" id="ARBA00022692"/>
    </source>
</evidence>